<dbReference type="InterPro" id="IPR013780">
    <property type="entry name" value="Glyco_hydro_b"/>
</dbReference>
<gene>
    <name evidence="1" type="ORF">S03H2_35769</name>
</gene>
<protein>
    <submittedName>
        <fullName evidence="1">Uncharacterized protein</fullName>
    </submittedName>
</protein>
<dbReference type="GO" id="GO:0005975">
    <property type="term" value="P:carbohydrate metabolic process"/>
    <property type="evidence" value="ECO:0007669"/>
    <property type="project" value="InterPro"/>
</dbReference>
<sequence length="92" mass="10645">GLRFPAFRDTDDWCPDHNWLGAGMIGLQEMLMQTVDDKIYLLPSWPKDWDVNFKLHAPYQTIIEGVFKAGKIETLKVTPEKRRGDVVIMEPN</sequence>
<organism evidence="1">
    <name type="scientific">marine sediment metagenome</name>
    <dbReference type="NCBI Taxonomy" id="412755"/>
    <lineage>
        <taxon>unclassified sequences</taxon>
        <taxon>metagenomes</taxon>
        <taxon>ecological metagenomes</taxon>
    </lineage>
</organism>
<dbReference type="AlphaFoldDB" id="X1G050"/>
<feature type="non-terminal residue" evidence="1">
    <location>
        <position position="1"/>
    </location>
</feature>
<comment type="caution">
    <text evidence="1">The sequence shown here is derived from an EMBL/GenBank/DDBJ whole genome shotgun (WGS) entry which is preliminary data.</text>
</comment>
<reference evidence="1" key="1">
    <citation type="journal article" date="2014" name="Front. Microbiol.">
        <title>High frequency of phylogenetically diverse reductive dehalogenase-homologous genes in deep subseafloor sedimentary metagenomes.</title>
        <authorList>
            <person name="Kawai M."/>
            <person name="Futagami T."/>
            <person name="Toyoda A."/>
            <person name="Takaki Y."/>
            <person name="Nishi S."/>
            <person name="Hori S."/>
            <person name="Arai W."/>
            <person name="Tsubouchi T."/>
            <person name="Morono Y."/>
            <person name="Uchiyama I."/>
            <person name="Ito T."/>
            <person name="Fujiyama A."/>
            <person name="Inagaki F."/>
            <person name="Takami H."/>
        </authorList>
    </citation>
    <scope>NUCLEOTIDE SEQUENCE</scope>
    <source>
        <strain evidence="1">Expedition CK06-06</strain>
    </source>
</reference>
<proteinExistence type="predicted"/>
<accession>X1G050</accession>
<evidence type="ECO:0000313" key="1">
    <source>
        <dbReference type="EMBL" id="GAH50622.1"/>
    </source>
</evidence>
<dbReference type="InterPro" id="IPR008928">
    <property type="entry name" value="6-hairpin_glycosidase_sf"/>
</dbReference>
<name>X1G050_9ZZZZ</name>
<dbReference type="SUPFAM" id="SSF48208">
    <property type="entry name" value="Six-hairpin glycosidases"/>
    <property type="match status" value="1"/>
</dbReference>
<dbReference type="Gene3D" id="2.60.40.1180">
    <property type="entry name" value="Golgi alpha-mannosidase II"/>
    <property type="match status" value="1"/>
</dbReference>
<dbReference type="EMBL" id="BARU01021900">
    <property type="protein sequence ID" value="GAH50622.1"/>
    <property type="molecule type" value="Genomic_DNA"/>
</dbReference>